<gene>
    <name evidence="1" type="ORF">GCM10009810_23930</name>
</gene>
<proteinExistence type="predicted"/>
<sequence>MVASSGWGDGAYPSVWGVDAAGQAVQLVVDFCLLVHAVTREVNVAWAGGGFDLGVPGVRITTEPGRFSFWRGQIPGRLVLTAPYDAVAELTLRTEKGEIACASDTEASEVDATTTAYPLLGKPGPGWTLTATVDLGPEYS</sequence>
<reference evidence="2" key="1">
    <citation type="journal article" date="2019" name="Int. J. Syst. Evol. Microbiol.">
        <title>The Global Catalogue of Microorganisms (GCM) 10K type strain sequencing project: providing services to taxonomists for standard genome sequencing and annotation.</title>
        <authorList>
            <consortium name="The Broad Institute Genomics Platform"/>
            <consortium name="The Broad Institute Genome Sequencing Center for Infectious Disease"/>
            <person name="Wu L."/>
            <person name="Ma J."/>
        </authorList>
    </citation>
    <scope>NUCLEOTIDE SEQUENCE [LARGE SCALE GENOMIC DNA]</scope>
    <source>
        <strain evidence="2">JCM 15591</strain>
    </source>
</reference>
<dbReference type="EMBL" id="BAAAPN010000054">
    <property type="protein sequence ID" value="GAA1764029.1"/>
    <property type="molecule type" value="Genomic_DNA"/>
</dbReference>
<evidence type="ECO:0000313" key="2">
    <source>
        <dbReference type="Proteomes" id="UP001501475"/>
    </source>
</evidence>
<dbReference type="Pfam" id="PF14025">
    <property type="entry name" value="DUF4241"/>
    <property type="match status" value="1"/>
</dbReference>
<comment type="caution">
    <text evidence="1">The sequence shown here is derived from an EMBL/GenBank/DDBJ whole genome shotgun (WGS) entry which is preliminary data.</text>
</comment>
<dbReference type="InterPro" id="IPR025335">
    <property type="entry name" value="DUF4241"/>
</dbReference>
<keyword evidence="2" id="KW-1185">Reference proteome</keyword>
<dbReference type="Proteomes" id="UP001501475">
    <property type="component" value="Unassembled WGS sequence"/>
</dbReference>
<accession>A0ABP4WZ55</accession>
<organism evidence="1 2">
    <name type="scientific">Nostocoides vanveenii</name>
    <dbReference type="NCBI Taxonomy" id="330835"/>
    <lineage>
        <taxon>Bacteria</taxon>
        <taxon>Bacillati</taxon>
        <taxon>Actinomycetota</taxon>
        <taxon>Actinomycetes</taxon>
        <taxon>Micrococcales</taxon>
        <taxon>Intrasporangiaceae</taxon>
        <taxon>Nostocoides</taxon>
    </lineage>
</organism>
<dbReference type="RefSeq" id="WP_425564662.1">
    <property type="nucleotide sequence ID" value="NZ_BAAAPN010000054.1"/>
</dbReference>
<protein>
    <submittedName>
        <fullName evidence="1">Uncharacterized protein</fullName>
    </submittedName>
</protein>
<name>A0ABP4WZ55_9MICO</name>
<evidence type="ECO:0000313" key="1">
    <source>
        <dbReference type="EMBL" id="GAA1764029.1"/>
    </source>
</evidence>